<gene>
    <name evidence="2" type="ORF">G9Q37_00405</name>
</gene>
<keyword evidence="1" id="KW-0472">Membrane</keyword>
<dbReference type="EMBL" id="CP049989">
    <property type="protein sequence ID" value="QIM50699.1"/>
    <property type="molecule type" value="Genomic_DNA"/>
</dbReference>
<evidence type="ECO:0000313" key="2">
    <source>
        <dbReference type="EMBL" id="QIM50699.1"/>
    </source>
</evidence>
<evidence type="ECO:0000256" key="1">
    <source>
        <dbReference type="SAM" id="Phobius"/>
    </source>
</evidence>
<feature type="transmembrane region" description="Helical" evidence="1">
    <location>
        <begin position="150"/>
        <end position="171"/>
    </location>
</feature>
<feature type="transmembrane region" description="Helical" evidence="1">
    <location>
        <begin position="42"/>
        <end position="62"/>
    </location>
</feature>
<dbReference type="RefSeq" id="WP_166222946.1">
    <property type="nucleotide sequence ID" value="NZ_CP049989.1"/>
</dbReference>
<organism evidence="2 3">
    <name type="scientific">Hydrogenophaga crocea</name>
    <dbReference type="NCBI Taxonomy" id="2716225"/>
    <lineage>
        <taxon>Bacteria</taxon>
        <taxon>Pseudomonadati</taxon>
        <taxon>Pseudomonadota</taxon>
        <taxon>Betaproteobacteria</taxon>
        <taxon>Burkholderiales</taxon>
        <taxon>Comamonadaceae</taxon>
        <taxon>Hydrogenophaga</taxon>
    </lineage>
</organism>
<feature type="transmembrane region" description="Helical" evidence="1">
    <location>
        <begin position="237"/>
        <end position="253"/>
    </location>
</feature>
<feature type="transmembrane region" description="Helical" evidence="1">
    <location>
        <begin position="74"/>
        <end position="94"/>
    </location>
</feature>
<feature type="transmembrane region" description="Helical" evidence="1">
    <location>
        <begin position="109"/>
        <end position="129"/>
    </location>
</feature>
<feature type="transmembrane region" description="Helical" evidence="1">
    <location>
        <begin position="214"/>
        <end position="231"/>
    </location>
</feature>
<accession>A0A6G8IC40</accession>
<dbReference type="Proteomes" id="UP000503162">
    <property type="component" value="Chromosome"/>
</dbReference>
<feature type="transmembrane region" description="Helical" evidence="1">
    <location>
        <begin position="17"/>
        <end position="36"/>
    </location>
</feature>
<dbReference type="KEGG" id="hcz:G9Q37_00405"/>
<keyword evidence="1" id="KW-1133">Transmembrane helix</keyword>
<feature type="transmembrane region" description="Helical" evidence="1">
    <location>
        <begin position="183"/>
        <end position="202"/>
    </location>
</feature>
<dbReference type="AlphaFoldDB" id="A0A6G8IC40"/>
<evidence type="ECO:0000313" key="3">
    <source>
        <dbReference type="Proteomes" id="UP000503162"/>
    </source>
</evidence>
<sequence>MNTPPVRRSAAPSTGRFVLYLLMALSLGALAGQLLIDPAADNIASACIAFASSMAVLLYLLWTPALQTHPLSTFALFGFCVTTQLGALLGQTAYGTSLAGNLRLPLETFGMLAGFQLLAMLAHTGYRWVLSPSGAHGESLPRQWLRGLGLYATPSTGVLWFTGYVGLLAFLLGAGRESTFGKVMQGLSFLAWAPFLIPMYMLQFGEAYSRWRQQWLGLLFFAGLVVLLGLAANARQVMLSGFVTVGLFVLLGVMRSAQPVSGKRVLQVAVAGLVLAALSIPLSDLATAMVVARKARGSVSAVQMVQNTFHYWTRPEELANVREEQRADTLRKYDEHYFDNPLLARLVETKFHDNALYFASTLTQSDRQLLTETTLDMFWVALPDPVIRRLGIDIDKKALEFSIGDYLSHLSQGAALGSRRTGSMLAQGLGVAGPAFLAMYFAGCLLAFAAMDLLAFRHRRGQVMLSAVGMLLVWKLFQNGLSNDSLHAWLIGTVRNLPQNIVLFLLVAGVARALGALFGGSRPSVDALPAEPARGLQPGRA</sequence>
<keyword evidence="3" id="KW-1185">Reference proteome</keyword>
<proteinExistence type="predicted"/>
<reference evidence="2 3" key="1">
    <citation type="submission" date="2020-03" db="EMBL/GenBank/DDBJ databases">
        <title>Hydrogenophaga sp. nov. isolated from cyanobacterial mat.</title>
        <authorList>
            <person name="Thorat V."/>
            <person name="Kirdat K."/>
            <person name="Tiwarekar B."/>
            <person name="Costa E.D."/>
            <person name="Yadav A."/>
        </authorList>
    </citation>
    <scope>NUCLEOTIDE SEQUENCE [LARGE SCALE GENOMIC DNA]</scope>
    <source>
        <strain evidence="2 3">BA0156</strain>
    </source>
</reference>
<name>A0A6G8IC40_9BURK</name>
<feature type="transmembrane region" description="Helical" evidence="1">
    <location>
        <begin position="435"/>
        <end position="456"/>
    </location>
</feature>
<feature type="transmembrane region" description="Helical" evidence="1">
    <location>
        <begin position="265"/>
        <end position="283"/>
    </location>
</feature>
<keyword evidence="1" id="KW-0812">Transmembrane</keyword>
<protein>
    <submittedName>
        <fullName evidence="2">Uncharacterized protein</fullName>
    </submittedName>
</protein>